<evidence type="ECO:0000313" key="2">
    <source>
        <dbReference type="EnsemblPlants" id="Solyc03g078190.1.1.1"/>
    </source>
</evidence>
<feature type="compositionally biased region" description="Basic residues" evidence="1">
    <location>
        <begin position="1"/>
        <end position="12"/>
    </location>
</feature>
<feature type="compositionally biased region" description="Polar residues" evidence="1">
    <location>
        <begin position="57"/>
        <end position="80"/>
    </location>
</feature>
<dbReference type="Gramene" id="Solyc03g078190.1.1">
    <property type="protein sequence ID" value="Solyc03g078190.1.1.1"/>
    <property type="gene ID" value="Solyc03g078190.1"/>
</dbReference>
<proteinExistence type="predicted"/>
<feature type="compositionally biased region" description="Low complexity" evidence="1">
    <location>
        <begin position="29"/>
        <end position="38"/>
    </location>
</feature>
<dbReference type="Proteomes" id="UP000004994">
    <property type="component" value="Chromosome 3"/>
</dbReference>
<dbReference type="EnsemblPlants" id="Solyc03g078190.1.1">
    <property type="protein sequence ID" value="Solyc03g078190.1.1.1"/>
    <property type="gene ID" value="Solyc03g078190.1"/>
</dbReference>
<dbReference type="AlphaFoldDB" id="A0A3Q7FLW8"/>
<feature type="region of interest" description="Disordered" evidence="1">
    <location>
        <begin position="1"/>
        <end position="81"/>
    </location>
</feature>
<accession>A0A3Q7FLW8</accession>
<dbReference type="PaxDb" id="4081-Solyc03g078190.1.1"/>
<name>A0A3Q7FLW8_SOLLC</name>
<protein>
    <recommendedName>
        <fullName evidence="4">DUF4283 domain-containing protein</fullName>
    </recommendedName>
</protein>
<evidence type="ECO:0008006" key="4">
    <source>
        <dbReference type="Google" id="ProtNLM"/>
    </source>
</evidence>
<reference evidence="2" key="1">
    <citation type="journal article" date="2012" name="Nature">
        <title>The tomato genome sequence provides insights into fleshy fruit evolution.</title>
        <authorList>
            <consortium name="Tomato Genome Consortium"/>
        </authorList>
    </citation>
    <scope>NUCLEOTIDE SEQUENCE [LARGE SCALE GENOMIC DNA]</scope>
    <source>
        <strain evidence="2">cv. Heinz 1706</strain>
    </source>
</reference>
<keyword evidence="3" id="KW-1185">Reference proteome</keyword>
<sequence>MQMRVKSQRGRKLGQEEGKPTETSKMATESSSKSVGSKGEVELSMQSGDLTLKQLKNKSQIGTGMSSTTEKAQSNGTVPQNKEIERQQQNQASTIWKGIMQTASDKSPMESSGGKHSWEEEVEEDIASSDKPKSIWDNFDIAKLANAGYKLDFVPPTKKGDIIEIKLEDIESEIMYWVNVVVCYVLGAHPPFQVIKGYIKRFWGKHRIDKVAMLKMG</sequence>
<reference evidence="2" key="2">
    <citation type="submission" date="2019-01" db="UniProtKB">
        <authorList>
            <consortium name="EnsemblPlants"/>
        </authorList>
    </citation>
    <scope>IDENTIFICATION</scope>
    <source>
        <strain evidence="2">cv. Heinz 1706</strain>
    </source>
</reference>
<organism evidence="2">
    <name type="scientific">Solanum lycopersicum</name>
    <name type="common">Tomato</name>
    <name type="synonym">Lycopersicon esculentum</name>
    <dbReference type="NCBI Taxonomy" id="4081"/>
    <lineage>
        <taxon>Eukaryota</taxon>
        <taxon>Viridiplantae</taxon>
        <taxon>Streptophyta</taxon>
        <taxon>Embryophyta</taxon>
        <taxon>Tracheophyta</taxon>
        <taxon>Spermatophyta</taxon>
        <taxon>Magnoliopsida</taxon>
        <taxon>eudicotyledons</taxon>
        <taxon>Gunneridae</taxon>
        <taxon>Pentapetalae</taxon>
        <taxon>asterids</taxon>
        <taxon>lamiids</taxon>
        <taxon>Solanales</taxon>
        <taxon>Solanaceae</taxon>
        <taxon>Solanoideae</taxon>
        <taxon>Solaneae</taxon>
        <taxon>Solanum</taxon>
        <taxon>Solanum subgen. Lycopersicon</taxon>
    </lineage>
</organism>
<dbReference type="InParanoid" id="A0A3Q7FLW8"/>
<feature type="compositionally biased region" description="Basic and acidic residues" evidence="1">
    <location>
        <begin position="13"/>
        <end position="22"/>
    </location>
</feature>
<evidence type="ECO:0000313" key="3">
    <source>
        <dbReference type="Proteomes" id="UP000004994"/>
    </source>
</evidence>
<evidence type="ECO:0000256" key="1">
    <source>
        <dbReference type="SAM" id="MobiDB-lite"/>
    </source>
</evidence>